<dbReference type="EMBL" id="NVVJ01000011">
    <property type="protein sequence ID" value="PCJ26379.1"/>
    <property type="molecule type" value="Genomic_DNA"/>
</dbReference>
<name>A0A2A5B4B9_9GAMM</name>
<evidence type="ECO:0000313" key="1">
    <source>
        <dbReference type="EMBL" id="PCJ26379.1"/>
    </source>
</evidence>
<evidence type="ECO:0000313" key="2">
    <source>
        <dbReference type="Proteomes" id="UP000218327"/>
    </source>
</evidence>
<organism evidence="1 2">
    <name type="scientific">SAR86 cluster bacterium</name>
    <dbReference type="NCBI Taxonomy" id="2030880"/>
    <lineage>
        <taxon>Bacteria</taxon>
        <taxon>Pseudomonadati</taxon>
        <taxon>Pseudomonadota</taxon>
        <taxon>Gammaproteobacteria</taxon>
        <taxon>SAR86 cluster</taxon>
    </lineage>
</organism>
<sequence length="356" mass="39529">MPLSTSSFKRREPGQDLVKLLIAGLLAGLLLVVASENILRALGARASTRETATLWAEHRATASAIDIEKIIIIGSSRAQLGVDIEELENLSGTRVVQLAIDGSPYSAILESLANDPAVTGTIIISTTLDRLQPSDVTGRAEQWLEEFEIEFQDASFLHLENNLVAGLQSISALYANVIPLTRIARSIVGFDDFPTTFVSTQRNRERNADYNLAPYPDVYVTRVMSTLDLTLEQESFVDIDAFDAEVILAAREDATRNSRQLPNLSFINTQLTKLQARSVNVIFVQFPMSGAVAAINDIRYPKAMWDVATQQLNANVIDYRDYPALQYELVDGSHLDVRQKTEFTRNLYRIINQLAP</sequence>
<gene>
    <name evidence="1" type="ORF">COA96_05080</name>
</gene>
<dbReference type="Proteomes" id="UP000218327">
    <property type="component" value="Unassembled WGS sequence"/>
</dbReference>
<reference evidence="2" key="1">
    <citation type="submission" date="2017-08" db="EMBL/GenBank/DDBJ databases">
        <title>A dynamic microbial community with high functional redundancy inhabits the cold, oxic subseafloor aquifer.</title>
        <authorList>
            <person name="Tully B.J."/>
            <person name="Wheat C.G."/>
            <person name="Glazer B.T."/>
            <person name="Huber J.A."/>
        </authorList>
    </citation>
    <scope>NUCLEOTIDE SEQUENCE [LARGE SCALE GENOMIC DNA]</scope>
</reference>
<proteinExistence type="predicted"/>
<comment type="caution">
    <text evidence="1">The sequence shown here is derived from an EMBL/GenBank/DDBJ whole genome shotgun (WGS) entry which is preliminary data.</text>
</comment>
<protein>
    <submittedName>
        <fullName evidence="1">Uncharacterized protein</fullName>
    </submittedName>
</protein>
<accession>A0A2A5B4B9</accession>
<dbReference type="AlphaFoldDB" id="A0A2A5B4B9"/>